<dbReference type="InterPro" id="IPR003439">
    <property type="entry name" value="ABC_transporter-like_ATP-bd"/>
</dbReference>
<keyword evidence="3 5" id="KW-0067">ATP-binding</keyword>
<accession>A0A2D6YMX1</accession>
<dbReference type="GO" id="GO:0016887">
    <property type="term" value="F:ATP hydrolysis activity"/>
    <property type="evidence" value="ECO:0007669"/>
    <property type="project" value="InterPro"/>
</dbReference>
<keyword evidence="2" id="KW-0547">Nucleotide-binding</keyword>
<name>A0A2D6YMX1_9DELT</name>
<gene>
    <name evidence="5" type="ORF">CMN54_14115</name>
</gene>
<evidence type="ECO:0000259" key="4">
    <source>
        <dbReference type="PROSITE" id="PS50893"/>
    </source>
</evidence>
<dbReference type="Proteomes" id="UP000226525">
    <property type="component" value="Unassembled WGS sequence"/>
</dbReference>
<evidence type="ECO:0000256" key="3">
    <source>
        <dbReference type="ARBA" id="ARBA00022840"/>
    </source>
</evidence>
<comment type="caution">
    <text evidence="5">The sequence shown here is derived from an EMBL/GenBank/DDBJ whole genome shotgun (WGS) entry which is preliminary data.</text>
</comment>
<dbReference type="Pfam" id="PF08352">
    <property type="entry name" value="oligo_HPY"/>
    <property type="match status" value="1"/>
</dbReference>
<dbReference type="GO" id="GO:0055085">
    <property type="term" value="P:transmembrane transport"/>
    <property type="evidence" value="ECO:0007669"/>
    <property type="project" value="UniProtKB-ARBA"/>
</dbReference>
<dbReference type="InterPro" id="IPR017871">
    <property type="entry name" value="ABC_transporter-like_CS"/>
</dbReference>
<dbReference type="PROSITE" id="PS50893">
    <property type="entry name" value="ABC_TRANSPORTER_2"/>
    <property type="match status" value="1"/>
</dbReference>
<dbReference type="InterPro" id="IPR003593">
    <property type="entry name" value="AAA+_ATPase"/>
</dbReference>
<dbReference type="PANTHER" id="PTHR43776">
    <property type="entry name" value="TRANSPORT ATP-BINDING PROTEIN"/>
    <property type="match status" value="1"/>
</dbReference>
<dbReference type="GO" id="GO:0015833">
    <property type="term" value="P:peptide transport"/>
    <property type="evidence" value="ECO:0007669"/>
    <property type="project" value="InterPro"/>
</dbReference>
<dbReference type="InterPro" id="IPR013563">
    <property type="entry name" value="Oligopep_ABC_C"/>
</dbReference>
<sequence length="316" mass="35848">MSDCPLLQVQHLFHSFPEKRGLLKQTVNSSPVLQDINLVIQPQEIVGLVGESGCGKSTLARLLLRIYEQTKGQIQFAGEDIHKYKAREYYRRVQMIFQDPFSSLNPKLRIGFLLREMWNLHQSESATTSKLKKLLDEVGLPANALDKYAHEFSGGQRQRIAIARALAASPEMLVADEPVSALDVSIQAQILNLLKQLRKERNLTLLFISHDLTVVDQLCDRIFVLYRGRLMEELQKKQLDQARHPYTRLLLDSLPSYAKRETGLPIAPVEAEDAYIKGCPFVNRCSESQAVCYQRVPQWSSLSKGHWAACHAVKPS</sequence>
<dbReference type="Gene3D" id="3.40.50.300">
    <property type="entry name" value="P-loop containing nucleotide triphosphate hydrolases"/>
    <property type="match status" value="1"/>
</dbReference>
<evidence type="ECO:0000256" key="2">
    <source>
        <dbReference type="ARBA" id="ARBA00022741"/>
    </source>
</evidence>
<dbReference type="Pfam" id="PF00005">
    <property type="entry name" value="ABC_tran"/>
    <property type="match status" value="1"/>
</dbReference>
<dbReference type="InterPro" id="IPR027417">
    <property type="entry name" value="P-loop_NTPase"/>
</dbReference>
<organism evidence="5 6">
    <name type="scientific">SAR324 cluster bacterium</name>
    <dbReference type="NCBI Taxonomy" id="2024889"/>
    <lineage>
        <taxon>Bacteria</taxon>
        <taxon>Deltaproteobacteria</taxon>
        <taxon>SAR324 cluster</taxon>
    </lineage>
</organism>
<keyword evidence="1" id="KW-0813">Transport</keyword>
<dbReference type="CDD" id="cd03257">
    <property type="entry name" value="ABC_NikE_OppD_transporters"/>
    <property type="match status" value="1"/>
</dbReference>
<dbReference type="NCBIfam" id="TIGR01727">
    <property type="entry name" value="oligo_HPY"/>
    <property type="match status" value="1"/>
</dbReference>
<dbReference type="SMART" id="SM00382">
    <property type="entry name" value="AAA"/>
    <property type="match status" value="1"/>
</dbReference>
<evidence type="ECO:0000313" key="6">
    <source>
        <dbReference type="Proteomes" id="UP000226525"/>
    </source>
</evidence>
<reference evidence="6" key="1">
    <citation type="submission" date="2017-09" db="EMBL/GenBank/DDBJ databases">
        <title>The Reconstruction of 2,631 Draft Metagenome-Assembled Genomes from the Global Oceans.</title>
        <authorList>
            <person name="Tully B.J."/>
            <person name="Graham E.D."/>
            <person name="Heidelberg J.F."/>
        </authorList>
    </citation>
    <scope>NUCLEOTIDE SEQUENCE [LARGE SCALE GENOMIC DNA]</scope>
</reference>
<evidence type="ECO:0000313" key="5">
    <source>
        <dbReference type="EMBL" id="MAH64546.1"/>
    </source>
</evidence>
<dbReference type="PROSITE" id="PS00211">
    <property type="entry name" value="ABC_TRANSPORTER_1"/>
    <property type="match status" value="1"/>
</dbReference>
<dbReference type="InterPro" id="IPR050319">
    <property type="entry name" value="ABC_transp_ATP-bind"/>
</dbReference>
<dbReference type="GO" id="GO:0005524">
    <property type="term" value="F:ATP binding"/>
    <property type="evidence" value="ECO:0007669"/>
    <property type="project" value="UniProtKB-KW"/>
</dbReference>
<feature type="domain" description="ABC transporter" evidence="4">
    <location>
        <begin position="7"/>
        <end position="252"/>
    </location>
</feature>
<dbReference type="EMBL" id="NZEX01000169">
    <property type="protein sequence ID" value="MAH64546.1"/>
    <property type="molecule type" value="Genomic_DNA"/>
</dbReference>
<dbReference type="FunFam" id="3.40.50.300:FF:000016">
    <property type="entry name" value="Oligopeptide ABC transporter ATP-binding component"/>
    <property type="match status" value="1"/>
</dbReference>
<protein>
    <submittedName>
        <fullName evidence="5">Oligopeptide ABC transporter ATP-binding protein OppF</fullName>
    </submittedName>
</protein>
<proteinExistence type="predicted"/>
<dbReference type="SUPFAM" id="SSF52540">
    <property type="entry name" value="P-loop containing nucleoside triphosphate hydrolases"/>
    <property type="match status" value="1"/>
</dbReference>
<evidence type="ECO:0000256" key="1">
    <source>
        <dbReference type="ARBA" id="ARBA00022448"/>
    </source>
</evidence>
<dbReference type="AlphaFoldDB" id="A0A2D6YMX1"/>